<evidence type="ECO:0000313" key="2">
    <source>
        <dbReference type="EMBL" id="KAK3294458.1"/>
    </source>
</evidence>
<dbReference type="InterPro" id="IPR010730">
    <property type="entry name" value="HET"/>
</dbReference>
<gene>
    <name evidence="2" type="ORF">B0H64DRAFT_361938</name>
</gene>
<keyword evidence="3" id="KW-1185">Reference proteome</keyword>
<name>A0AAE0HDD8_9PEZI</name>
<dbReference type="PANTHER" id="PTHR33112">
    <property type="entry name" value="DOMAIN PROTEIN, PUTATIVE-RELATED"/>
    <property type="match status" value="1"/>
</dbReference>
<evidence type="ECO:0000259" key="1">
    <source>
        <dbReference type="Pfam" id="PF06985"/>
    </source>
</evidence>
<feature type="domain" description="Heterokaryon incompatibility" evidence="1">
    <location>
        <begin position="173"/>
        <end position="341"/>
    </location>
</feature>
<sequence length="737" mass="83196">MVELLAHSSVLLGNLERIRTKRDCAGCQSIVAALVGVKEVAEPDLPGLDARLRFDGRSFFCDLYPHRQEPSTSRGPMLWQIEPADATQRLYVARMKYARFMDANRIDTGLISSWIETCDRLHSNAITHTDGASPMTQSNLPFLYLIDLEQECLVRVYLDGGGDGSSADGPPCYVALSYVWGRVEIPTTTTKNLAQLQQPGALSPQTFARTSGTRLTRTIADAMSLASRLGIRFFWTDCFCTVQDGGAEKTMFINAMASIYYRAYFTIVASEGPHGDFGIPGVCRDKNGGPSVDPPPPPRDIICRHMTFPGAVLQTEDMMGHSTRSICEGTPWSTRAWTFQEAFFSRRLLVCNGTVSWVCRSFRSEEWVACEHGAKGTAHETPGFISDVPDWPDMKQFGRLVLEYAKRDLTFDDDVLAAFAGAAAVLSQSFRPGFHFGLPEMFFDVCLLWEGDRRNPRPLRRREGKAIRLPSWSWVSVKGALFLDMWMCFGSHFYAGGLLLPDPRLTDPLVRWRKTLLRPDGHLVPGEYVFSAVHENSSSLISGWSLTRQPGAEQTDYSFSHPTFANKTFSLPFPVLAQEKESNPQPETMYGAILAFTAKRLWLTRAERLERHPWLECPIYHTYVLRDDKGTWAGVLSDDEVDGDALEETFSHGDETRCELIAISKTRVRDWKYAEGYLLEWELDEHPSADRIEDAYDFYNVLWVRWQDQVAYRKGIGRVSADVWDRLELDEVDVNLG</sequence>
<evidence type="ECO:0000313" key="3">
    <source>
        <dbReference type="Proteomes" id="UP001278766"/>
    </source>
</evidence>
<proteinExistence type="predicted"/>
<protein>
    <submittedName>
        <fullName evidence="2">Heterokaryon incompatibility protein-domain-containing protein</fullName>
    </submittedName>
</protein>
<reference evidence="2" key="1">
    <citation type="journal article" date="2023" name="Mol. Phylogenet. Evol.">
        <title>Genome-scale phylogeny and comparative genomics of the fungal order Sordariales.</title>
        <authorList>
            <person name="Hensen N."/>
            <person name="Bonometti L."/>
            <person name="Westerberg I."/>
            <person name="Brannstrom I.O."/>
            <person name="Guillou S."/>
            <person name="Cros-Aarteil S."/>
            <person name="Calhoun S."/>
            <person name="Haridas S."/>
            <person name="Kuo A."/>
            <person name="Mondo S."/>
            <person name="Pangilinan J."/>
            <person name="Riley R."/>
            <person name="LaButti K."/>
            <person name="Andreopoulos B."/>
            <person name="Lipzen A."/>
            <person name="Chen C."/>
            <person name="Yan M."/>
            <person name="Daum C."/>
            <person name="Ng V."/>
            <person name="Clum A."/>
            <person name="Steindorff A."/>
            <person name="Ohm R.A."/>
            <person name="Martin F."/>
            <person name="Silar P."/>
            <person name="Natvig D.O."/>
            <person name="Lalanne C."/>
            <person name="Gautier V."/>
            <person name="Ament-Velasquez S.L."/>
            <person name="Kruys A."/>
            <person name="Hutchinson M.I."/>
            <person name="Powell A.J."/>
            <person name="Barry K."/>
            <person name="Miller A.N."/>
            <person name="Grigoriev I.V."/>
            <person name="Debuchy R."/>
            <person name="Gladieux P."/>
            <person name="Hiltunen Thoren M."/>
            <person name="Johannesson H."/>
        </authorList>
    </citation>
    <scope>NUCLEOTIDE SEQUENCE</scope>
    <source>
        <strain evidence="2">CBS 168.71</strain>
    </source>
</reference>
<dbReference type="Proteomes" id="UP001278766">
    <property type="component" value="Unassembled WGS sequence"/>
</dbReference>
<organism evidence="2 3">
    <name type="scientific">Chaetomium fimeti</name>
    <dbReference type="NCBI Taxonomy" id="1854472"/>
    <lineage>
        <taxon>Eukaryota</taxon>
        <taxon>Fungi</taxon>
        <taxon>Dikarya</taxon>
        <taxon>Ascomycota</taxon>
        <taxon>Pezizomycotina</taxon>
        <taxon>Sordariomycetes</taxon>
        <taxon>Sordariomycetidae</taxon>
        <taxon>Sordariales</taxon>
        <taxon>Chaetomiaceae</taxon>
        <taxon>Chaetomium</taxon>
    </lineage>
</organism>
<reference evidence="2" key="2">
    <citation type="submission" date="2023-06" db="EMBL/GenBank/DDBJ databases">
        <authorList>
            <consortium name="Lawrence Berkeley National Laboratory"/>
            <person name="Haridas S."/>
            <person name="Hensen N."/>
            <person name="Bonometti L."/>
            <person name="Westerberg I."/>
            <person name="Brannstrom I.O."/>
            <person name="Guillou S."/>
            <person name="Cros-Aarteil S."/>
            <person name="Calhoun S."/>
            <person name="Kuo A."/>
            <person name="Mondo S."/>
            <person name="Pangilinan J."/>
            <person name="Riley R."/>
            <person name="Labutti K."/>
            <person name="Andreopoulos B."/>
            <person name="Lipzen A."/>
            <person name="Chen C."/>
            <person name="Yanf M."/>
            <person name="Daum C."/>
            <person name="Ng V."/>
            <person name="Clum A."/>
            <person name="Steindorff A."/>
            <person name="Ohm R."/>
            <person name="Martin F."/>
            <person name="Silar P."/>
            <person name="Natvig D."/>
            <person name="Lalanne C."/>
            <person name="Gautier V."/>
            <person name="Ament-Velasquez S.L."/>
            <person name="Kruys A."/>
            <person name="Hutchinson M.I."/>
            <person name="Powell A.J."/>
            <person name="Barry K."/>
            <person name="Miller A.N."/>
            <person name="Grigoriev I.V."/>
            <person name="Debuchy R."/>
            <person name="Gladieux P."/>
            <person name="Thoren M.H."/>
            <person name="Johannesson H."/>
        </authorList>
    </citation>
    <scope>NUCLEOTIDE SEQUENCE</scope>
    <source>
        <strain evidence="2">CBS 168.71</strain>
    </source>
</reference>
<accession>A0AAE0HDD8</accession>
<comment type="caution">
    <text evidence="2">The sequence shown here is derived from an EMBL/GenBank/DDBJ whole genome shotgun (WGS) entry which is preliminary data.</text>
</comment>
<dbReference type="PANTHER" id="PTHR33112:SF1">
    <property type="entry name" value="HETEROKARYON INCOMPATIBILITY DOMAIN-CONTAINING PROTEIN"/>
    <property type="match status" value="1"/>
</dbReference>
<dbReference type="Pfam" id="PF06985">
    <property type="entry name" value="HET"/>
    <property type="match status" value="1"/>
</dbReference>
<dbReference type="EMBL" id="JAUEPN010000005">
    <property type="protein sequence ID" value="KAK3294458.1"/>
    <property type="molecule type" value="Genomic_DNA"/>
</dbReference>
<dbReference type="AlphaFoldDB" id="A0AAE0HDD8"/>
<dbReference type="RefSeq" id="XP_062657972.1">
    <property type="nucleotide sequence ID" value="XM_062801754.1"/>
</dbReference>
<dbReference type="GeneID" id="87838702"/>